<keyword evidence="6 9" id="KW-1133">Transmembrane helix</keyword>
<dbReference type="RefSeq" id="WP_229658363.1">
    <property type="nucleotide sequence ID" value="NZ_BMKL01000001.1"/>
</dbReference>
<dbReference type="Pfam" id="PF00795">
    <property type="entry name" value="CN_hydrolase"/>
    <property type="match status" value="1"/>
</dbReference>
<feature type="transmembrane region" description="Helical" evidence="9">
    <location>
        <begin position="35"/>
        <end position="53"/>
    </location>
</feature>
<feature type="transmembrane region" description="Helical" evidence="9">
    <location>
        <begin position="171"/>
        <end position="191"/>
    </location>
</feature>
<keyword evidence="4 9" id="KW-0808">Transferase</keyword>
<dbReference type="NCBIfam" id="TIGR00546">
    <property type="entry name" value="lnt"/>
    <property type="match status" value="1"/>
</dbReference>
<keyword evidence="3 9" id="KW-1003">Cell membrane</keyword>
<dbReference type="InterPro" id="IPR036526">
    <property type="entry name" value="C-N_Hydrolase_sf"/>
</dbReference>
<dbReference type="Gene3D" id="3.60.110.10">
    <property type="entry name" value="Carbon-nitrogen hydrolase"/>
    <property type="match status" value="1"/>
</dbReference>
<evidence type="ECO:0000313" key="11">
    <source>
        <dbReference type="EMBL" id="GGD85949.1"/>
    </source>
</evidence>
<comment type="catalytic activity">
    <reaction evidence="9">
        <text>N-terminal S-1,2-diacyl-sn-glyceryl-L-cysteinyl-[lipoprotein] + a glycerophospholipid = N-acyl-S-1,2-diacyl-sn-glyceryl-L-cysteinyl-[lipoprotein] + a 2-acyl-sn-glycero-3-phospholipid + H(+)</text>
        <dbReference type="Rhea" id="RHEA:48228"/>
        <dbReference type="Rhea" id="RHEA-COMP:14681"/>
        <dbReference type="Rhea" id="RHEA-COMP:14684"/>
        <dbReference type="ChEBI" id="CHEBI:15378"/>
        <dbReference type="ChEBI" id="CHEBI:136912"/>
        <dbReference type="ChEBI" id="CHEBI:140656"/>
        <dbReference type="ChEBI" id="CHEBI:140657"/>
        <dbReference type="ChEBI" id="CHEBI:140660"/>
        <dbReference type="EC" id="2.3.1.269"/>
    </reaction>
</comment>
<comment type="similarity">
    <text evidence="2 9">Belongs to the CN hydrolase family. Apolipoprotein N-acyltransferase subfamily.</text>
</comment>
<evidence type="ECO:0000313" key="12">
    <source>
        <dbReference type="Proteomes" id="UP000619041"/>
    </source>
</evidence>
<comment type="function">
    <text evidence="9">Catalyzes the phospholipid dependent N-acylation of the N-terminal cysteine of apolipoprotein, the last step in lipoprotein maturation.</text>
</comment>
<comment type="pathway">
    <text evidence="9">Protein modification; lipoprotein biosynthesis (N-acyl transfer).</text>
</comment>
<dbReference type="InterPro" id="IPR004563">
    <property type="entry name" value="Apolipo_AcylTrfase"/>
</dbReference>
<evidence type="ECO:0000256" key="4">
    <source>
        <dbReference type="ARBA" id="ARBA00022679"/>
    </source>
</evidence>
<keyword evidence="7 9" id="KW-0472">Membrane</keyword>
<feature type="transmembrane region" description="Helical" evidence="9">
    <location>
        <begin position="496"/>
        <end position="519"/>
    </location>
</feature>
<evidence type="ECO:0000256" key="1">
    <source>
        <dbReference type="ARBA" id="ARBA00004651"/>
    </source>
</evidence>
<sequence>MRTVLASSGRAFVAHPRLGALGAGLVAALGFPPLGLWPLALLGMAGLAVLLARTTGWRQAAWLGWLFGIAHFTFANNWIATAFTFQANMPAALGWAAVPLLAVYLAVYPALGAAMARAVGGTRAVPLALALGAAWTLSEWLRSWVFTGYAWDPFGLTLLGPFDRPGLAALLPWLGTYALSGLAVLIAGGLAALLSVGAWWRALAVLALVGAGMYLPAPAERRGALALTLIQPGFLQDELDRPDLYEAHFLELAAATAPRRDSGERLVLWPESGLPDYLRDGYPRSYYLSTTAGADPKFARTRIGQTIGTGSLLLTGAVDLQIGDGRAVGAYNVVTALDAQGEIVGSYRKAHLVPYGEYLALRWLLEPLGATRLVAGSIDFLPGPGPRTIDLGSYGRAGMQICYEITFAGQVVDRSNRPDYIFNPSNDGWFGRFGPPQHLGQARMRAIEEGLPVLRATVNGISAVIDAHGVVRAHLGQSHLPGRIDGFVPRALPPTLFAMAGNLLSLAWALAVLAVAGLVRRRRGG</sequence>
<dbReference type="SUPFAM" id="SSF56317">
    <property type="entry name" value="Carbon-nitrogen hydrolase"/>
    <property type="match status" value="1"/>
</dbReference>
<dbReference type="InterPro" id="IPR045378">
    <property type="entry name" value="LNT_N"/>
</dbReference>
<comment type="subcellular location">
    <subcellularLocation>
        <location evidence="1 9">Cell membrane</location>
        <topology evidence="1 9">Multi-pass membrane protein</topology>
    </subcellularLocation>
</comment>
<evidence type="ECO:0000256" key="9">
    <source>
        <dbReference type="HAMAP-Rule" id="MF_01148"/>
    </source>
</evidence>
<reference evidence="12" key="1">
    <citation type="journal article" date="2019" name="Int. J. Syst. Evol. Microbiol.">
        <title>The Global Catalogue of Microorganisms (GCM) 10K type strain sequencing project: providing services to taxonomists for standard genome sequencing and annotation.</title>
        <authorList>
            <consortium name="The Broad Institute Genomics Platform"/>
            <consortium name="The Broad Institute Genome Sequencing Center for Infectious Disease"/>
            <person name="Wu L."/>
            <person name="Ma J."/>
        </authorList>
    </citation>
    <scope>NUCLEOTIDE SEQUENCE [LARGE SCALE GENOMIC DNA]</scope>
    <source>
        <strain evidence="12">CGMCC 1.15959</strain>
    </source>
</reference>
<keyword evidence="12" id="KW-1185">Reference proteome</keyword>
<gene>
    <name evidence="9 11" type="primary">lnt</name>
    <name evidence="11" type="ORF">GCM10011515_02020</name>
</gene>
<keyword evidence="5 9" id="KW-0812">Transmembrane</keyword>
<dbReference type="CDD" id="cd07571">
    <property type="entry name" value="ALP_N-acyl_transferase"/>
    <property type="match status" value="1"/>
</dbReference>
<dbReference type="HAMAP" id="MF_01148">
    <property type="entry name" value="Lnt"/>
    <property type="match status" value="1"/>
</dbReference>
<dbReference type="EC" id="2.3.1.269" evidence="9"/>
<feature type="transmembrane region" description="Helical" evidence="9">
    <location>
        <begin position="92"/>
        <end position="115"/>
    </location>
</feature>
<accession>A0ABQ1RXE3</accession>
<proteinExistence type="inferred from homology"/>
<dbReference type="PANTHER" id="PTHR38686:SF1">
    <property type="entry name" value="APOLIPOPROTEIN N-ACYLTRANSFERASE"/>
    <property type="match status" value="1"/>
</dbReference>
<evidence type="ECO:0000256" key="2">
    <source>
        <dbReference type="ARBA" id="ARBA00010065"/>
    </source>
</evidence>
<dbReference type="PANTHER" id="PTHR38686">
    <property type="entry name" value="APOLIPOPROTEIN N-ACYLTRANSFERASE"/>
    <property type="match status" value="1"/>
</dbReference>
<evidence type="ECO:0000256" key="6">
    <source>
        <dbReference type="ARBA" id="ARBA00022989"/>
    </source>
</evidence>
<evidence type="ECO:0000256" key="8">
    <source>
        <dbReference type="ARBA" id="ARBA00023315"/>
    </source>
</evidence>
<dbReference type="PROSITE" id="PS50263">
    <property type="entry name" value="CN_HYDROLASE"/>
    <property type="match status" value="1"/>
</dbReference>
<dbReference type="EMBL" id="BMKL01000001">
    <property type="protein sequence ID" value="GGD85949.1"/>
    <property type="molecule type" value="Genomic_DNA"/>
</dbReference>
<evidence type="ECO:0000256" key="3">
    <source>
        <dbReference type="ARBA" id="ARBA00022475"/>
    </source>
</evidence>
<feature type="domain" description="CN hydrolase" evidence="10">
    <location>
        <begin position="230"/>
        <end position="490"/>
    </location>
</feature>
<organism evidence="11 12">
    <name type="scientific">Tsuneonella deserti</name>
    <dbReference type="NCBI Taxonomy" id="2035528"/>
    <lineage>
        <taxon>Bacteria</taxon>
        <taxon>Pseudomonadati</taxon>
        <taxon>Pseudomonadota</taxon>
        <taxon>Alphaproteobacteria</taxon>
        <taxon>Sphingomonadales</taxon>
        <taxon>Erythrobacteraceae</taxon>
        <taxon>Tsuneonella</taxon>
    </lineage>
</organism>
<evidence type="ECO:0000256" key="5">
    <source>
        <dbReference type="ARBA" id="ARBA00022692"/>
    </source>
</evidence>
<comment type="caution">
    <text evidence="11">The sequence shown here is derived from an EMBL/GenBank/DDBJ whole genome shotgun (WGS) entry which is preliminary data.</text>
</comment>
<feature type="transmembrane region" description="Helical" evidence="9">
    <location>
        <begin position="127"/>
        <end position="151"/>
    </location>
</feature>
<dbReference type="Proteomes" id="UP000619041">
    <property type="component" value="Unassembled WGS sequence"/>
</dbReference>
<evidence type="ECO:0000259" key="10">
    <source>
        <dbReference type="PROSITE" id="PS50263"/>
    </source>
</evidence>
<protein>
    <recommendedName>
        <fullName evidence="9">Apolipoprotein N-acyltransferase</fullName>
        <shortName evidence="9">ALP N-acyltransferase</shortName>
        <ecNumber evidence="9">2.3.1.269</ecNumber>
    </recommendedName>
</protein>
<evidence type="ECO:0000256" key="7">
    <source>
        <dbReference type="ARBA" id="ARBA00023136"/>
    </source>
</evidence>
<feature type="transmembrane region" description="Helical" evidence="9">
    <location>
        <begin position="198"/>
        <end position="217"/>
    </location>
</feature>
<feature type="transmembrane region" description="Helical" evidence="9">
    <location>
        <begin position="60"/>
        <end position="80"/>
    </location>
</feature>
<name>A0ABQ1RXE3_9SPHN</name>
<dbReference type="InterPro" id="IPR003010">
    <property type="entry name" value="C-N_Hydrolase"/>
</dbReference>
<dbReference type="Pfam" id="PF20154">
    <property type="entry name" value="LNT_N"/>
    <property type="match status" value="1"/>
</dbReference>
<keyword evidence="8 9" id="KW-0012">Acyltransferase</keyword>